<evidence type="ECO:0000313" key="2">
    <source>
        <dbReference type="EMBL" id="NTZ49732.1"/>
    </source>
</evidence>
<accession>A0ABD6M5L8</accession>
<evidence type="ECO:0000256" key="1">
    <source>
        <dbReference type="SAM" id="SignalP"/>
    </source>
</evidence>
<evidence type="ECO:0000313" key="3">
    <source>
        <dbReference type="Proteomes" id="UP000729009"/>
    </source>
</evidence>
<dbReference type="AlphaFoldDB" id="A0ABD6M5L8"/>
<reference evidence="2 3" key="1">
    <citation type="submission" date="2019-05" db="EMBL/GenBank/DDBJ databases">
        <title>Draft genomes of bacterial isolates retrieved from different Forrest soils.</title>
        <authorList>
            <person name="Soares-Castro P."/>
            <person name="Santos P.M."/>
        </authorList>
    </citation>
    <scope>NUCLEOTIDE SEQUENCE [LARGE SCALE GENOMIC DNA]</scope>
    <source>
        <strain evidence="2 3">UMG736</strain>
    </source>
</reference>
<sequence length="115" mass="12655">MKSTANAALFTVLSVVMFNAQANEHQHGEMMNMQTATQQEQVISATGVIESIDTASKKITIKHEPIPAVNWPAMTMRFTLVPETKADDIKPGDKVAFTFVQQGNLSVLRDIHVSQ</sequence>
<proteinExistence type="predicted"/>
<dbReference type="RefSeq" id="WP_174360610.1">
    <property type="nucleotide sequence ID" value="NZ_SUQN01000002.1"/>
</dbReference>
<gene>
    <name evidence="2" type="ORF">FCH32_05355</name>
</gene>
<keyword evidence="3" id="KW-1185">Reference proteome</keyword>
<keyword evidence="1" id="KW-0732">Signal</keyword>
<comment type="caution">
    <text evidence="2">The sequence shown here is derived from an EMBL/GenBank/DDBJ whole genome shotgun (WGS) entry which is preliminary data.</text>
</comment>
<feature type="chain" id="PRO_5044779482" evidence="1">
    <location>
        <begin position="23"/>
        <end position="115"/>
    </location>
</feature>
<feature type="signal peptide" evidence="1">
    <location>
        <begin position="1"/>
        <end position="22"/>
    </location>
</feature>
<dbReference type="EMBL" id="SUQN01000002">
    <property type="protein sequence ID" value="NTZ49732.1"/>
    <property type="molecule type" value="Genomic_DNA"/>
</dbReference>
<dbReference type="Proteomes" id="UP000729009">
    <property type="component" value="Unassembled WGS sequence"/>
</dbReference>
<dbReference type="Pfam" id="PF11604">
    <property type="entry name" value="CusF_Ec"/>
    <property type="match status" value="1"/>
</dbReference>
<dbReference type="InterPro" id="IPR042230">
    <property type="entry name" value="CusF_sf"/>
</dbReference>
<dbReference type="InterPro" id="IPR021647">
    <property type="entry name" value="CusF_Ec"/>
</dbReference>
<protein>
    <submittedName>
        <fullName evidence="2">Copper-binding protein</fullName>
    </submittedName>
</protein>
<name>A0ABD6M5L8_9ENTR</name>
<dbReference type="Gene3D" id="2.40.50.320">
    <property type="entry name" value="Copper binding periplasmic protein CusF"/>
    <property type="match status" value="1"/>
</dbReference>
<organism evidence="2 3">
    <name type="scientific">Citrobacter gillenii</name>
    <dbReference type="NCBI Taxonomy" id="67828"/>
    <lineage>
        <taxon>Bacteria</taxon>
        <taxon>Pseudomonadati</taxon>
        <taxon>Pseudomonadota</taxon>
        <taxon>Gammaproteobacteria</taxon>
        <taxon>Enterobacterales</taxon>
        <taxon>Enterobacteriaceae</taxon>
        <taxon>Citrobacter</taxon>
        <taxon>Citrobacter freundii complex</taxon>
    </lineage>
</organism>
<dbReference type="NCBIfam" id="NF007348">
    <property type="entry name" value="PRK09838.1"/>
    <property type="match status" value="1"/>
</dbReference>